<protein>
    <recommendedName>
        <fullName evidence="3">Tetratricopeptide repeat protein</fullName>
    </recommendedName>
</protein>
<dbReference type="EMBL" id="NMUL01000109">
    <property type="protein sequence ID" value="OXM59077.1"/>
    <property type="molecule type" value="Genomic_DNA"/>
</dbReference>
<evidence type="ECO:0008006" key="3">
    <source>
        <dbReference type="Google" id="ProtNLM"/>
    </source>
</evidence>
<keyword evidence="2" id="KW-1185">Reference proteome</keyword>
<organism evidence="1 2">
    <name type="scientific">Amycolatopsis vastitatis</name>
    <dbReference type="NCBI Taxonomy" id="1905142"/>
    <lineage>
        <taxon>Bacteria</taxon>
        <taxon>Bacillati</taxon>
        <taxon>Actinomycetota</taxon>
        <taxon>Actinomycetes</taxon>
        <taxon>Pseudonocardiales</taxon>
        <taxon>Pseudonocardiaceae</taxon>
        <taxon>Amycolatopsis</taxon>
    </lineage>
</organism>
<dbReference type="Proteomes" id="UP000215199">
    <property type="component" value="Unassembled WGS sequence"/>
</dbReference>
<dbReference type="Gene3D" id="1.25.40.10">
    <property type="entry name" value="Tetratricopeptide repeat domain"/>
    <property type="match status" value="1"/>
</dbReference>
<evidence type="ECO:0000313" key="2">
    <source>
        <dbReference type="Proteomes" id="UP000215199"/>
    </source>
</evidence>
<dbReference type="InterPro" id="IPR011990">
    <property type="entry name" value="TPR-like_helical_dom_sf"/>
</dbReference>
<accession>A0A229SJF9</accession>
<name>A0A229SJF9_9PSEU</name>
<sequence length="113" mass="12299">MRVGDDAETVRRLAAALRRFTAIGDDQTAARVGLTLVLIDARAGRHGFTAERLDQACRVLGRPGSAADRADVLLVQAEVAELAGNHDQARECHAEALELLRHHDEAPDKDRQP</sequence>
<comment type="caution">
    <text evidence="1">The sequence shown here is derived from an EMBL/GenBank/DDBJ whole genome shotgun (WGS) entry which is preliminary data.</text>
</comment>
<reference evidence="2" key="1">
    <citation type="submission" date="2017-07" db="EMBL/GenBank/DDBJ databases">
        <title>Comparative genome mining reveals phylogenetic distribution patterns of secondary metabolites in Amycolatopsis.</title>
        <authorList>
            <person name="Adamek M."/>
            <person name="Alanjary M."/>
            <person name="Sales-Ortells H."/>
            <person name="Goodfellow M."/>
            <person name="Bull A.T."/>
            <person name="Kalinowski J."/>
            <person name="Ziemert N."/>
        </authorList>
    </citation>
    <scope>NUCLEOTIDE SEQUENCE [LARGE SCALE GENOMIC DNA]</scope>
    <source>
        <strain evidence="2">H5</strain>
    </source>
</reference>
<gene>
    <name evidence="1" type="ORF">CF165_49600</name>
</gene>
<evidence type="ECO:0000313" key="1">
    <source>
        <dbReference type="EMBL" id="OXM59077.1"/>
    </source>
</evidence>
<dbReference type="AlphaFoldDB" id="A0A229SJF9"/>
<proteinExistence type="predicted"/>